<protein>
    <recommendedName>
        <fullName evidence="1">DinB-like domain-containing protein</fullName>
    </recommendedName>
</protein>
<feature type="domain" description="DinB-like" evidence="1">
    <location>
        <begin position="21"/>
        <end position="150"/>
    </location>
</feature>
<dbReference type="Proteomes" id="UP000681162">
    <property type="component" value="Unassembled WGS sequence"/>
</dbReference>
<evidence type="ECO:0000313" key="2">
    <source>
        <dbReference type="EMBL" id="GIO36364.1"/>
    </source>
</evidence>
<dbReference type="SUPFAM" id="SSF109854">
    <property type="entry name" value="DinB/YfiT-like putative metalloenzymes"/>
    <property type="match status" value="1"/>
</dbReference>
<evidence type="ECO:0000259" key="1">
    <source>
        <dbReference type="Pfam" id="PF12867"/>
    </source>
</evidence>
<sequence length="166" mass="19223">MAKTTSEMVEEFSGFISYVQELGGLSEEHWNNPIAEGKWTLKDIVCHMMLWDKYFYEEGIEKITLGQPVTVKHLNFNEFNANAMEYAKGQTKDSMIKQFVECRSKIINVVSELPEEARLKEYRDGDGKKFSIRGYLRGFVPHDKHHRKQIDKYLKSIQAANAPATK</sequence>
<accession>A0A919XP44</accession>
<dbReference type="AlphaFoldDB" id="A0A919XP44"/>
<dbReference type="InterPro" id="IPR034660">
    <property type="entry name" value="DinB/YfiT-like"/>
</dbReference>
<proteinExistence type="predicted"/>
<dbReference type="Gene3D" id="1.20.120.450">
    <property type="entry name" value="dinb family like domain"/>
    <property type="match status" value="1"/>
</dbReference>
<comment type="caution">
    <text evidence="2">The sequence shown here is derived from an EMBL/GenBank/DDBJ whole genome shotgun (WGS) entry which is preliminary data.</text>
</comment>
<organism evidence="2 3">
    <name type="scientific">Paenibacillus antibioticophila</name>
    <dbReference type="NCBI Taxonomy" id="1274374"/>
    <lineage>
        <taxon>Bacteria</taxon>
        <taxon>Bacillati</taxon>
        <taxon>Bacillota</taxon>
        <taxon>Bacilli</taxon>
        <taxon>Bacillales</taxon>
        <taxon>Paenibacillaceae</taxon>
        <taxon>Paenibacillus</taxon>
    </lineage>
</organism>
<dbReference type="Pfam" id="PF12867">
    <property type="entry name" value="DinB_2"/>
    <property type="match status" value="1"/>
</dbReference>
<reference evidence="2 3" key="1">
    <citation type="submission" date="2021-03" db="EMBL/GenBank/DDBJ databases">
        <title>Antimicrobial resistance genes in bacteria isolated from Japanese honey, and their potential for conferring macrolide and lincosamide resistance in the American foulbrood pathogen Paenibacillus larvae.</title>
        <authorList>
            <person name="Okamoto M."/>
            <person name="Kumagai M."/>
            <person name="Kanamori H."/>
            <person name="Takamatsu D."/>
        </authorList>
    </citation>
    <scope>NUCLEOTIDE SEQUENCE [LARGE SCALE GENOMIC DNA]</scope>
    <source>
        <strain evidence="2 3">J41TS12</strain>
    </source>
</reference>
<keyword evidence="3" id="KW-1185">Reference proteome</keyword>
<name>A0A919XP44_9BACL</name>
<evidence type="ECO:0000313" key="3">
    <source>
        <dbReference type="Proteomes" id="UP000681162"/>
    </source>
</evidence>
<dbReference type="InterPro" id="IPR024775">
    <property type="entry name" value="DinB-like"/>
</dbReference>
<dbReference type="EMBL" id="BORR01000003">
    <property type="protein sequence ID" value="GIO36364.1"/>
    <property type="molecule type" value="Genomic_DNA"/>
</dbReference>
<gene>
    <name evidence="2" type="ORF">J41TS12_12250</name>
</gene>
<dbReference type="RefSeq" id="WP_212938700.1">
    <property type="nucleotide sequence ID" value="NZ_BORR01000003.1"/>
</dbReference>